<dbReference type="Pfam" id="PF00202">
    <property type="entry name" value="Aminotran_3"/>
    <property type="match status" value="1"/>
</dbReference>
<protein>
    <submittedName>
        <fullName evidence="6">Acetylornithine aminotransferase</fullName>
    </submittedName>
</protein>
<dbReference type="Proteomes" id="UP001161325">
    <property type="component" value="Unassembled WGS sequence"/>
</dbReference>
<dbReference type="CDD" id="cd00610">
    <property type="entry name" value="OAT_like"/>
    <property type="match status" value="1"/>
</dbReference>
<name>A0AA37QD25_9BACT</name>
<dbReference type="NCBIfam" id="NF002325">
    <property type="entry name" value="PRK01278.1"/>
    <property type="match status" value="1"/>
</dbReference>
<reference evidence="6" key="1">
    <citation type="submission" date="2022-08" db="EMBL/GenBank/DDBJ databases">
        <title>Draft genome sequencing of Roseisolibacter agri AW1220.</title>
        <authorList>
            <person name="Tobiishi Y."/>
            <person name="Tonouchi A."/>
        </authorList>
    </citation>
    <scope>NUCLEOTIDE SEQUENCE</scope>
    <source>
        <strain evidence="6">AW1220</strain>
    </source>
</reference>
<dbReference type="PANTHER" id="PTHR11986:SF79">
    <property type="entry name" value="ACETYLORNITHINE AMINOTRANSFERASE, MITOCHONDRIAL"/>
    <property type="match status" value="1"/>
</dbReference>
<comment type="cofactor">
    <cofactor evidence="1">
        <name>pyridoxal 5'-phosphate</name>
        <dbReference type="ChEBI" id="CHEBI:597326"/>
    </cofactor>
</comment>
<accession>A0AA37QD25</accession>
<dbReference type="AlphaFoldDB" id="A0AA37QD25"/>
<sequence length="421" mass="44426">MATAVSPSVVPDTAATPSTEGALLGTYKRAPMRIVRGEGVTLYDEDGRAYLDLASGIAVNALGYGDAGIARAVQESLDTGLVHVSNLFRTEPGERLAQWMVDHSFAARAFFCNSGAEANEGAFKFARRWARTLVPAGAEEAPGPFGTCPKHEIISLRGAFHGRTMGVLAATDRAQYRAPFRPLAGGISIAERDIKELDATLDAERVCAVIVEPVQGEGGVRVVDHGLLRELRAMTAERRIALVFDEIQCGLGRLGTLFAYETTGVVPDMITLAKPLAGGLPMGAVLVNADIAAAVQPGDHGTTFGGGPLVANVALHVCERLGDPALLAHVREVGAWFGDALRAMAARTGRVRAVRGAGLMWGVDTHEPAGQIVARARDAGLLILTAGDHTLRLLPPLVISRDDLARGLETIERIITEGPQS</sequence>
<dbReference type="InterPro" id="IPR015422">
    <property type="entry name" value="PyrdxlP-dep_Trfase_small"/>
</dbReference>
<keyword evidence="2 6" id="KW-0032">Aminotransferase</keyword>
<dbReference type="GO" id="GO:0042802">
    <property type="term" value="F:identical protein binding"/>
    <property type="evidence" value="ECO:0007669"/>
    <property type="project" value="TreeGrafter"/>
</dbReference>
<dbReference type="InterPro" id="IPR015424">
    <property type="entry name" value="PyrdxlP-dep_Trfase"/>
</dbReference>
<dbReference type="InterPro" id="IPR005814">
    <property type="entry name" value="Aminotrans_3"/>
</dbReference>
<evidence type="ECO:0000256" key="2">
    <source>
        <dbReference type="ARBA" id="ARBA00022576"/>
    </source>
</evidence>
<dbReference type="PROSITE" id="PS00600">
    <property type="entry name" value="AA_TRANSFER_CLASS_3"/>
    <property type="match status" value="1"/>
</dbReference>
<comment type="caution">
    <text evidence="6">The sequence shown here is derived from an EMBL/GenBank/DDBJ whole genome shotgun (WGS) entry which is preliminary data.</text>
</comment>
<dbReference type="EMBL" id="BRXS01000002">
    <property type="protein sequence ID" value="GLC24498.1"/>
    <property type="molecule type" value="Genomic_DNA"/>
</dbReference>
<dbReference type="PIRSF" id="PIRSF000521">
    <property type="entry name" value="Transaminase_4ab_Lys_Orn"/>
    <property type="match status" value="1"/>
</dbReference>
<evidence type="ECO:0000256" key="4">
    <source>
        <dbReference type="ARBA" id="ARBA00022898"/>
    </source>
</evidence>
<keyword evidence="4 5" id="KW-0663">Pyridoxal phosphate</keyword>
<evidence type="ECO:0000256" key="5">
    <source>
        <dbReference type="RuleBase" id="RU003560"/>
    </source>
</evidence>
<dbReference type="InterPro" id="IPR015421">
    <property type="entry name" value="PyrdxlP-dep_Trfase_major"/>
</dbReference>
<evidence type="ECO:0000313" key="6">
    <source>
        <dbReference type="EMBL" id="GLC24498.1"/>
    </source>
</evidence>
<dbReference type="PANTHER" id="PTHR11986">
    <property type="entry name" value="AMINOTRANSFERASE CLASS III"/>
    <property type="match status" value="1"/>
</dbReference>
<proteinExistence type="inferred from homology"/>
<dbReference type="SUPFAM" id="SSF53383">
    <property type="entry name" value="PLP-dependent transferases"/>
    <property type="match status" value="1"/>
</dbReference>
<gene>
    <name evidence="6" type="primary">argD</name>
    <name evidence="6" type="ORF">rosag_10110</name>
</gene>
<dbReference type="Gene3D" id="3.90.1150.10">
    <property type="entry name" value="Aspartate Aminotransferase, domain 1"/>
    <property type="match status" value="1"/>
</dbReference>
<dbReference type="InterPro" id="IPR049704">
    <property type="entry name" value="Aminotrans_3_PPA_site"/>
</dbReference>
<dbReference type="GO" id="GO:0008483">
    <property type="term" value="F:transaminase activity"/>
    <property type="evidence" value="ECO:0007669"/>
    <property type="project" value="UniProtKB-KW"/>
</dbReference>
<evidence type="ECO:0000313" key="7">
    <source>
        <dbReference type="Proteomes" id="UP001161325"/>
    </source>
</evidence>
<dbReference type="FunFam" id="3.40.640.10:FF:000004">
    <property type="entry name" value="Acetylornithine aminotransferase"/>
    <property type="match status" value="1"/>
</dbReference>
<keyword evidence="3" id="KW-0808">Transferase</keyword>
<evidence type="ECO:0000256" key="3">
    <source>
        <dbReference type="ARBA" id="ARBA00022679"/>
    </source>
</evidence>
<dbReference type="InterPro" id="IPR050103">
    <property type="entry name" value="Class-III_PLP-dep_AT"/>
</dbReference>
<dbReference type="Gene3D" id="3.40.640.10">
    <property type="entry name" value="Type I PLP-dependent aspartate aminotransferase-like (Major domain)"/>
    <property type="match status" value="1"/>
</dbReference>
<comment type="similarity">
    <text evidence="5">Belongs to the class-III pyridoxal-phosphate-dependent aminotransferase family.</text>
</comment>
<dbReference type="GO" id="GO:0030170">
    <property type="term" value="F:pyridoxal phosphate binding"/>
    <property type="evidence" value="ECO:0007669"/>
    <property type="project" value="InterPro"/>
</dbReference>
<evidence type="ECO:0000256" key="1">
    <source>
        <dbReference type="ARBA" id="ARBA00001933"/>
    </source>
</evidence>
<organism evidence="6 7">
    <name type="scientific">Roseisolibacter agri</name>
    <dbReference type="NCBI Taxonomy" id="2014610"/>
    <lineage>
        <taxon>Bacteria</taxon>
        <taxon>Pseudomonadati</taxon>
        <taxon>Gemmatimonadota</taxon>
        <taxon>Gemmatimonadia</taxon>
        <taxon>Gemmatimonadales</taxon>
        <taxon>Gemmatimonadaceae</taxon>
        <taxon>Roseisolibacter</taxon>
    </lineage>
</organism>
<keyword evidence="7" id="KW-1185">Reference proteome</keyword>
<dbReference type="RefSeq" id="WP_284348945.1">
    <property type="nucleotide sequence ID" value="NZ_BRXS01000002.1"/>
</dbReference>